<dbReference type="STRING" id="1188229.GlitD10_0491"/>
<dbReference type="Gene3D" id="3.30.70.1790">
    <property type="entry name" value="RepB DNA-primase, N-terminal domain"/>
    <property type="match status" value="1"/>
</dbReference>
<reference evidence="2 3" key="1">
    <citation type="submission" date="2016-10" db="EMBL/GenBank/DDBJ databases">
        <title>Description of Gloeomargarita lithophora gen. nov., sp. nov., a thylakoid-bearing basal-branching cyanobacterium with intracellular carbonates, and proposal for Gloeomargaritales ord. nov.</title>
        <authorList>
            <person name="Moreira D."/>
            <person name="Tavera R."/>
            <person name="Benzerara K."/>
            <person name="Skouri-Panet F."/>
            <person name="Couradeau E."/>
            <person name="Gerard E."/>
            <person name="Loussert C."/>
            <person name="Novelo E."/>
            <person name="Zivanovic Y."/>
            <person name="Lopez-Garcia P."/>
        </authorList>
    </citation>
    <scope>NUCLEOTIDE SEQUENCE [LARGE SCALE GENOMIC DNA]</scope>
    <source>
        <strain evidence="2 3">D10</strain>
    </source>
</reference>
<feature type="region of interest" description="Disordered" evidence="1">
    <location>
        <begin position="185"/>
        <end position="218"/>
    </location>
</feature>
<evidence type="ECO:0000256" key="1">
    <source>
        <dbReference type="SAM" id="MobiDB-lite"/>
    </source>
</evidence>
<evidence type="ECO:0000313" key="3">
    <source>
        <dbReference type="Proteomes" id="UP000180235"/>
    </source>
</evidence>
<proteinExistence type="predicted"/>
<accession>A0A1J0AA51</accession>
<evidence type="ECO:0000313" key="2">
    <source>
        <dbReference type="EMBL" id="APB32803.1"/>
    </source>
</evidence>
<dbReference type="Proteomes" id="UP000180235">
    <property type="component" value="Chromosome"/>
</dbReference>
<feature type="compositionally biased region" description="Pro residues" evidence="1">
    <location>
        <begin position="802"/>
        <end position="826"/>
    </location>
</feature>
<organism evidence="2 3">
    <name type="scientific">Gloeomargarita lithophora Alchichica-D10</name>
    <dbReference type="NCBI Taxonomy" id="1188229"/>
    <lineage>
        <taxon>Bacteria</taxon>
        <taxon>Bacillati</taxon>
        <taxon>Cyanobacteriota</taxon>
        <taxon>Cyanophyceae</taxon>
        <taxon>Gloeomargaritales</taxon>
        <taxon>Gloeomargaritaceae</taxon>
        <taxon>Gloeomargarita</taxon>
    </lineage>
</organism>
<gene>
    <name evidence="2" type="ORF">GlitD10_0491</name>
</gene>
<dbReference type="KEGG" id="glt:GlitD10_0491"/>
<name>A0A1J0AA51_9CYAN</name>
<dbReference type="AlphaFoldDB" id="A0A1J0AA51"/>
<feature type="region of interest" description="Disordered" evidence="1">
    <location>
        <begin position="794"/>
        <end position="830"/>
    </location>
</feature>
<sequence length="1029" mass="112572">MNIVPSASIDSTAAIQHLTLLGYQTGDTVHLRFLPGKGYNLPAICRNYPLRAIPWGEVESYQSRGYGVYIGVNGGDRDADITHGRSLFIEWDDCPKPEQWERLRDLEGRGFPAPTFTIESRRSVHTYWVLPEPLPVETWRALQAELLRLTGADPTIKNPSRLMRLAGSLHVMQGLEPVGCPLQLGTGRPVTPGELKSGLRQLAPPPPPNDPPQIIDNSPPGNPIDLSIFLAKNHQDLINTGAKTGSRNGRGYALACDLIGVDSWLKNLRFSPSPSAYELFTTYCQHCPSGDGWDSAEWDKIWQSAANSMPKPCCSDSVLTARLKRIMGDNDEPEGEKTSKKSVAKLLIGIAQNECDLWQSDTGEGWADILIEGIRHSHPLRSGRFRKWLAGRLWADHELPSNSEAMQSCLTVLESFTEFGGLPKRKVFLRVGELEGYIYLDVANEQNQLIEVSPAGWRVIESTDCPVRFERCDTQEPLPLPVAGGDLSKLWEIIPVATGYREMVLAWEAFTLIPAGAKPVLTLHGAKGAGKSTTAKLLKRLIDPGKADLLNRVGDGQTIATNARRRLILAYDNLSHLTASEQDAMCRVSTGGSFTARKLYTDLDDIFYEFTRPQILTSVDCIPTRSDLLDRCLLVQVERIDESLRLPEGELWRKLNELAPELLGGLLDLVAAGLRNLSTVNERLPRMADFAKFGIAALGQEFITAYRDNIATAQNVAIESNPVASAICELVAGATFEGTATQLLTKLQALSDCPKIAKLTSRALGRMLSSKAFVQDLFAAGVSVDSYRKAGGKERGWIISNNPPPENPQPPPGDKPPPPNDPPPPVTFTTEKSSLVSFEESKGETFFNGDVTADKHQKIMSQMSQTSQARQGADSSCDIIQTGKTDNVTTQPDNVTTPQGAEPDNVTSPDNVTKTSQLEPRHSAGCDISDICDIIQTPLSGVSPPELKKVTPFDFPNETKQQKSVANVTPFMVDFVPGDLVVYRGDVPEIKALWPEPVRVICITGGVMLTLPLAGGKTDTVGIWGWELI</sequence>
<feature type="region of interest" description="Disordered" evidence="1">
    <location>
        <begin position="883"/>
        <end position="920"/>
    </location>
</feature>
<feature type="compositionally biased region" description="Polar residues" evidence="1">
    <location>
        <begin position="883"/>
        <end position="918"/>
    </location>
</feature>
<protein>
    <submittedName>
        <fullName evidence="2">Uncharacterized protein</fullName>
    </submittedName>
</protein>
<dbReference type="EMBL" id="CP017675">
    <property type="protein sequence ID" value="APB32803.1"/>
    <property type="molecule type" value="Genomic_DNA"/>
</dbReference>
<keyword evidence="3" id="KW-1185">Reference proteome</keyword>